<evidence type="ECO:0000256" key="4">
    <source>
        <dbReference type="ARBA" id="ARBA00022475"/>
    </source>
</evidence>
<evidence type="ECO:0000313" key="14">
    <source>
        <dbReference type="Proteomes" id="UP000186922"/>
    </source>
</evidence>
<protein>
    <submittedName>
        <fullName evidence="13">Uncharacterized protein</fullName>
    </submittedName>
</protein>
<dbReference type="AlphaFoldDB" id="A0A1D1V8W2"/>
<evidence type="ECO:0000256" key="10">
    <source>
        <dbReference type="ARBA" id="ARBA00023303"/>
    </source>
</evidence>
<feature type="region of interest" description="Disordered" evidence="11">
    <location>
        <begin position="1"/>
        <end position="33"/>
    </location>
</feature>
<feature type="transmembrane region" description="Helical" evidence="12">
    <location>
        <begin position="196"/>
        <end position="219"/>
    </location>
</feature>
<feature type="compositionally biased region" description="Acidic residues" evidence="11">
    <location>
        <begin position="18"/>
        <end position="27"/>
    </location>
</feature>
<feature type="transmembrane region" description="Helical" evidence="12">
    <location>
        <begin position="165"/>
        <end position="190"/>
    </location>
</feature>
<dbReference type="GO" id="GO:0005886">
    <property type="term" value="C:plasma membrane"/>
    <property type="evidence" value="ECO:0007669"/>
    <property type="project" value="UniProtKB-SubCell"/>
</dbReference>
<evidence type="ECO:0000256" key="11">
    <source>
        <dbReference type="SAM" id="MobiDB-lite"/>
    </source>
</evidence>
<name>A0A1D1V8W2_RAMVA</name>
<organism evidence="13 14">
    <name type="scientific">Ramazzottius varieornatus</name>
    <name type="common">Water bear</name>
    <name type="synonym">Tardigrade</name>
    <dbReference type="NCBI Taxonomy" id="947166"/>
    <lineage>
        <taxon>Eukaryota</taxon>
        <taxon>Metazoa</taxon>
        <taxon>Ecdysozoa</taxon>
        <taxon>Tardigrada</taxon>
        <taxon>Eutardigrada</taxon>
        <taxon>Parachela</taxon>
        <taxon>Hypsibioidea</taxon>
        <taxon>Ramazzottiidae</taxon>
        <taxon>Ramazzottius</taxon>
    </lineage>
</organism>
<comment type="caution">
    <text evidence="13">The sequence shown here is derived from an EMBL/GenBank/DDBJ whole genome shotgun (WGS) entry which is preliminary data.</text>
</comment>
<evidence type="ECO:0000256" key="7">
    <source>
        <dbReference type="ARBA" id="ARBA00022989"/>
    </source>
</evidence>
<evidence type="ECO:0000256" key="9">
    <source>
        <dbReference type="ARBA" id="ARBA00023136"/>
    </source>
</evidence>
<feature type="region of interest" description="Disordered" evidence="11">
    <location>
        <begin position="120"/>
        <end position="157"/>
    </location>
</feature>
<dbReference type="GO" id="GO:0015252">
    <property type="term" value="F:proton channel activity"/>
    <property type="evidence" value="ECO:0007669"/>
    <property type="project" value="InterPro"/>
</dbReference>
<keyword evidence="9 12" id="KW-0472">Membrane</keyword>
<feature type="transmembrane region" description="Helical" evidence="12">
    <location>
        <begin position="79"/>
        <end position="97"/>
    </location>
</feature>
<proteinExistence type="inferred from homology"/>
<evidence type="ECO:0000256" key="5">
    <source>
        <dbReference type="ARBA" id="ARBA00022692"/>
    </source>
</evidence>
<feature type="transmembrane region" description="Helical" evidence="12">
    <location>
        <begin position="419"/>
        <end position="441"/>
    </location>
</feature>
<dbReference type="InterPro" id="IPR004878">
    <property type="entry name" value="Otopetrin"/>
</dbReference>
<comment type="subcellular location">
    <subcellularLocation>
        <location evidence="1">Cell membrane</location>
        <topology evidence="1">Multi-pass membrane protein</topology>
    </subcellularLocation>
</comment>
<keyword evidence="14" id="KW-1185">Reference proteome</keyword>
<keyword evidence="3" id="KW-0813">Transport</keyword>
<gene>
    <name evidence="13" type="primary">RvY_09292-1</name>
    <name evidence="13" type="synonym">RvY_09292.1</name>
    <name evidence="13" type="ORF">RvY_09292</name>
</gene>
<dbReference type="EMBL" id="BDGG01000004">
    <property type="protein sequence ID" value="GAU98106.1"/>
    <property type="molecule type" value="Genomic_DNA"/>
</dbReference>
<keyword evidence="4" id="KW-1003">Cell membrane</keyword>
<evidence type="ECO:0000256" key="2">
    <source>
        <dbReference type="ARBA" id="ARBA00006513"/>
    </source>
</evidence>
<feature type="transmembrane region" description="Helical" evidence="12">
    <location>
        <begin position="231"/>
        <end position="253"/>
    </location>
</feature>
<evidence type="ECO:0000256" key="3">
    <source>
        <dbReference type="ARBA" id="ARBA00022448"/>
    </source>
</evidence>
<dbReference type="OrthoDB" id="6429739at2759"/>
<evidence type="ECO:0000256" key="6">
    <source>
        <dbReference type="ARBA" id="ARBA00022781"/>
    </source>
</evidence>
<evidence type="ECO:0000256" key="8">
    <source>
        <dbReference type="ARBA" id="ARBA00023065"/>
    </source>
</evidence>
<evidence type="ECO:0000256" key="1">
    <source>
        <dbReference type="ARBA" id="ARBA00004651"/>
    </source>
</evidence>
<dbReference type="PANTHER" id="PTHR21522:SF32">
    <property type="entry name" value="OTOPETRIN-2"/>
    <property type="match status" value="1"/>
</dbReference>
<keyword evidence="5 12" id="KW-0812">Transmembrane</keyword>
<feature type="transmembrane region" description="Helical" evidence="12">
    <location>
        <begin position="42"/>
        <end position="59"/>
    </location>
</feature>
<reference evidence="13 14" key="1">
    <citation type="journal article" date="2016" name="Nat. Commun.">
        <title>Extremotolerant tardigrade genome and improved radiotolerance of human cultured cells by tardigrade-unique protein.</title>
        <authorList>
            <person name="Hashimoto T."/>
            <person name="Horikawa D.D."/>
            <person name="Saito Y."/>
            <person name="Kuwahara H."/>
            <person name="Kozuka-Hata H."/>
            <person name="Shin-I T."/>
            <person name="Minakuchi Y."/>
            <person name="Ohishi K."/>
            <person name="Motoyama A."/>
            <person name="Aizu T."/>
            <person name="Enomoto A."/>
            <person name="Kondo K."/>
            <person name="Tanaka S."/>
            <person name="Hara Y."/>
            <person name="Koshikawa S."/>
            <person name="Sagara H."/>
            <person name="Miura T."/>
            <person name="Yokobori S."/>
            <person name="Miyagawa K."/>
            <person name="Suzuki Y."/>
            <person name="Kubo T."/>
            <person name="Oyama M."/>
            <person name="Kohara Y."/>
            <person name="Fujiyama A."/>
            <person name="Arakawa K."/>
            <person name="Katayama T."/>
            <person name="Toyoda A."/>
            <person name="Kunieda T."/>
        </authorList>
    </citation>
    <scope>NUCLEOTIDE SEQUENCE [LARGE SCALE GENOMIC DNA]</scope>
    <source>
        <strain evidence="13 14">YOKOZUNA-1</strain>
    </source>
</reference>
<feature type="compositionally biased region" description="Basic and acidic residues" evidence="11">
    <location>
        <begin position="146"/>
        <end position="157"/>
    </location>
</feature>
<feature type="compositionally biased region" description="Polar residues" evidence="11">
    <location>
        <begin position="128"/>
        <end position="144"/>
    </location>
</feature>
<dbReference type="PANTHER" id="PTHR21522">
    <property type="entry name" value="PROTON CHANNEL OTOP"/>
    <property type="match status" value="1"/>
</dbReference>
<dbReference type="Pfam" id="PF03189">
    <property type="entry name" value="Otopetrin"/>
    <property type="match status" value="1"/>
</dbReference>
<accession>A0A1D1V8W2</accession>
<dbReference type="Proteomes" id="UP000186922">
    <property type="component" value="Unassembled WGS sequence"/>
</dbReference>
<evidence type="ECO:0000313" key="13">
    <source>
        <dbReference type="EMBL" id="GAU98106.1"/>
    </source>
</evidence>
<keyword evidence="8" id="KW-0406">Ion transport</keyword>
<keyword evidence="10" id="KW-0407">Ion channel</keyword>
<comment type="similarity">
    <text evidence="2">Belongs to the otopetrin family.</text>
</comment>
<feature type="transmembrane region" description="Helical" evidence="12">
    <location>
        <begin position="461"/>
        <end position="481"/>
    </location>
</feature>
<feature type="transmembrane region" description="Helical" evidence="12">
    <location>
        <begin position="342"/>
        <end position="362"/>
    </location>
</feature>
<evidence type="ECO:0000256" key="12">
    <source>
        <dbReference type="SAM" id="Phobius"/>
    </source>
</evidence>
<keyword evidence="6" id="KW-0375">Hydrogen ion transport</keyword>
<sequence length="517" mass="56772">MAEHPQKTDQYGNWEAKEIEDEHEDQESSNTSEWMTDVAKPAATLYALLLIISNVALALSTQARRDNHIPVLYTECFDAAIYIVSIIYLGYALLILFNEPRAFEKQASSVCAQLLSCGSRGRNRSLAPESSSLGAYGTSNTASVTDGERPGVSHHAERKSSRGSVYLKMNAILCGVGAMIYSCLEFGVYLNNRKCYEIISGVIPLLLSIYISIQTYFIFLHSKRIIRKHIILNRFGLMHLVATDITMWLRVLIDQTLYEFSVYRSENNNEDGAAPTNSTGDTARSVFLGRTAFRAPSSGITLHGQKVSTDGQATSVGDLDLSPLCAQSDSVLGDVLVNASVFLYPCIIGYAVISAGIVYCVCRNIRSEASLGHTTSGSRHASERRPSEVSLQNCANCQTTSYDHPDSSHRLYWLDCDQAVGGLLGGSVVLAMTIVCLILFFIFKTRNPEQAVLEAQIGESILYTLGIIAVVAAFGQAIRHLPKIPSTSVNWELDTEMLLTSMMGVYAVSWFLHQVQP</sequence>
<keyword evidence="7 12" id="KW-1133">Transmembrane helix</keyword>